<evidence type="ECO:0000256" key="10">
    <source>
        <dbReference type="ARBA" id="ARBA00023180"/>
    </source>
</evidence>
<comment type="subcellular location">
    <subcellularLocation>
        <location evidence="1">Cell membrane</location>
        <topology evidence="1">Multi-pass membrane protein</topology>
    </subcellularLocation>
</comment>
<dbReference type="SUPFAM" id="SSF53850">
    <property type="entry name" value="Periplasmic binding protein-like II"/>
    <property type="match status" value="1"/>
</dbReference>
<evidence type="ECO:0000313" key="16">
    <source>
        <dbReference type="Proteomes" id="UP000827092"/>
    </source>
</evidence>
<keyword evidence="6 13" id="KW-1133">Transmembrane helix</keyword>
<keyword evidence="5 13" id="KW-0812">Transmembrane</keyword>
<comment type="similarity">
    <text evidence="2">Belongs to the glutamate-gated ion channel (TC 1.A.10.1) family.</text>
</comment>
<dbReference type="InterPro" id="IPR001320">
    <property type="entry name" value="Iontro_rcpt_C"/>
</dbReference>
<dbReference type="PANTHER" id="PTHR42643:SF30">
    <property type="entry name" value="IONOTROPIC RECEPTOR 40A-RELATED"/>
    <property type="match status" value="1"/>
</dbReference>
<evidence type="ECO:0000256" key="8">
    <source>
        <dbReference type="ARBA" id="ARBA00023136"/>
    </source>
</evidence>
<feature type="transmembrane region" description="Helical" evidence="13">
    <location>
        <begin position="245"/>
        <end position="269"/>
    </location>
</feature>
<protein>
    <recommendedName>
        <fullName evidence="14">Ionotropic glutamate receptor L-glutamate and glycine-binding domain-containing protein</fullName>
    </recommendedName>
</protein>
<evidence type="ECO:0000256" key="11">
    <source>
        <dbReference type="ARBA" id="ARBA00023286"/>
    </source>
</evidence>
<name>A0AAV6U8K2_9ARAC</name>
<keyword evidence="9" id="KW-0675">Receptor</keyword>
<keyword evidence="4" id="KW-1003">Cell membrane</keyword>
<evidence type="ECO:0000256" key="7">
    <source>
        <dbReference type="ARBA" id="ARBA00023065"/>
    </source>
</evidence>
<keyword evidence="7" id="KW-0406">Ion transport</keyword>
<dbReference type="GO" id="GO:0005886">
    <property type="term" value="C:plasma membrane"/>
    <property type="evidence" value="ECO:0007669"/>
    <property type="project" value="UniProtKB-SubCell"/>
</dbReference>
<dbReference type="PANTHER" id="PTHR42643">
    <property type="entry name" value="IONOTROPIC RECEPTOR 20A-RELATED"/>
    <property type="match status" value="1"/>
</dbReference>
<dbReference type="Pfam" id="PF10613">
    <property type="entry name" value="Lig_chan-Glu_bd"/>
    <property type="match status" value="1"/>
</dbReference>
<keyword evidence="12" id="KW-0407">Ion channel</keyword>
<dbReference type="InterPro" id="IPR019594">
    <property type="entry name" value="Glu/Gly-bd"/>
</dbReference>
<evidence type="ECO:0000256" key="3">
    <source>
        <dbReference type="ARBA" id="ARBA00022448"/>
    </source>
</evidence>
<dbReference type="SMART" id="SM00918">
    <property type="entry name" value="Lig_chan-Glu_bd"/>
    <property type="match status" value="1"/>
</dbReference>
<evidence type="ECO:0000256" key="4">
    <source>
        <dbReference type="ARBA" id="ARBA00022475"/>
    </source>
</evidence>
<dbReference type="GO" id="GO:0015276">
    <property type="term" value="F:ligand-gated monoatomic ion channel activity"/>
    <property type="evidence" value="ECO:0007669"/>
    <property type="project" value="InterPro"/>
</dbReference>
<dbReference type="Gene3D" id="3.40.190.10">
    <property type="entry name" value="Periplasmic binding protein-like II"/>
    <property type="match status" value="1"/>
</dbReference>
<dbReference type="Gene3D" id="1.10.287.70">
    <property type="match status" value="1"/>
</dbReference>
<dbReference type="Pfam" id="PF00060">
    <property type="entry name" value="Lig_chan"/>
    <property type="match status" value="1"/>
</dbReference>
<dbReference type="AlphaFoldDB" id="A0AAV6U8K2"/>
<dbReference type="Proteomes" id="UP000827092">
    <property type="component" value="Unassembled WGS sequence"/>
</dbReference>
<evidence type="ECO:0000256" key="5">
    <source>
        <dbReference type="ARBA" id="ARBA00022692"/>
    </source>
</evidence>
<evidence type="ECO:0000256" key="2">
    <source>
        <dbReference type="ARBA" id="ARBA00008685"/>
    </source>
</evidence>
<accession>A0AAV6U8K2</accession>
<evidence type="ECO:0000256" key="1">
    <source>
        <dbReference type="ARBA" id="ARBA00004651"/>
    </source>
</evidence>
<proteinExistence type="inferred from homology"/>
<organism evidence="15 16">
    <name type="scientific">Oedothorax gibbosus</name>
    <dbReference type="NCBI Taxonomy" id="931172"/>
    <lineage>
        <taxon>Eukaryota</taxon>
        <taxon>Metazoa</taxon>
        <taxon>Ecdysozoa</taxon>
        <taxon>Arthropoda</taxon>
        <taxon>Chelicerata</taxon>
        <taxon>Arachnida</taxon>
        <taxon>Araneae</taxon>
        <taxon>Araneomorphae</taxon>
        <taxon>Entelegynae</taxon>
        <taxon>Araneoidea</taxon>
        <taxon>Linyphiidae</taxon>
        <taxon>Erigoninae</taxon>
        <taxon>Oedothorax</taxon>
    </lineage>
</organism>
<dbReference type="GO" id="GO:0050906">
    <property type="term" value="P:detection of stimulus involved in sensory perception"/>
    <property type="evidence" value="ECO:0007669"/>
    <property type="project" value="UniProtKB-ARBA"/>
</dbReference>
<keyword evidence="16" id="KW-1185">Reference proteome</keyword>
<evidence type="ECO:0000256" key="9">
    <source>
        <dbReference type="ARBA" id="ARBA00023170"/>
    </source>
</evidence>
<dbReference type="EMBL" id="JAFNEN010000569">
    <property type="protein sequence ID" value="KAG8180295.1"/>
    <property type="molecule type" value="Genomic_DNA"/>
</dbReference>
<evidence type="ECO:0000256" key="12">
    <source>
        <dbReference type="ARBA" id="ARBA00023303"/>
    </source>
</evidence>
<keyword evidence="11" id="KW-1071">Ligand-gated ion channel</keyword>
<evidence type="ECO:0000256" key="13">
    <source>
        <dbReference type="SAM" id="Phobius"/>
    </source>
</evidence>
<keyword evidence="3" id="KW-0813">Transport</keyword>
<comment type="caution">
    <text evidence="15">The sequence shown here is derived from an EMBL/GenBank/DDBJ whole genome shotgun (WGS) entry which is preliminary data.</text>
</comment>
<keyword evidence="10" id="KW-0325">Glycoprotein</keyword>
<keyword evidence="8 13" id="KW-0472">Membrane</keyword>
<evidence type="ECO:0000313" key="15">
    <source>
        <dbReference type="EMBL" id="KAG8180295.1"/>
    </source>
</evidence>
<evidence type="ECO:0000256" key="6">
    <source>
        <dbReference type="ARBA" id="ARBA00022989"/>
    </source>
</evidence>
<sequence length="407" mass="46643">MFPKFLKIALIPNQYLITVHKNENNKTEITGGYEGRLLKDIAQTIGFDYELFERQDRQYGWRDSETGQWTGMLGMLDRGEVDFVFQKFAYGDDIFNHFSVIPFSSYRFTYATGKPTFESAESRFEMPFQAEVWMASVVVYLLVTVVLWILLLKTKLYSKERAGEKLLDRHRKRRTNRKPRHQISQLGKLLRPDHYNRGIQQVQQLDVPKYANNCISFSNVVMETIKILFNQNSTSRYLNSASTKAVLITWMIGSMLLCYSYSGSLLSFMTLPSLSKPIETVEQLANAVDNHGYKLHVGEKEIVPLAIESNPLLVNAAVKIIKNDWILDYKEKGLPRKIEAKSAHVSPVEVLQLAYGVPPFASAFISEDMIKMLELANLLELVFGNNNQLVDVDSFPVLAQNVWLQTM</sequence>
<dbReference type="InterPro" id="IPR052192">
    <property type="entry name" value="Insect_Ionotropic_Sensory_Rcpt"/>
</dbReference>
<evidence type="ECO:0000259" key="14">
    <source>
        <dbReference type="SMART" id="SM00918"/>
    </source>
</evidence>
<reference evidence="15 16" key="1">
    <citation type="journal article" date="2022" name="Nat. Ecol. Evol.">
        <title>A masculinizing supergene underlies an exaggerated male reproductive morph in a spider.</title>
        <authorList>
            <person name="Hendrickx F."/>
            <person name="De Corte Z."/>
            <person name="Sonet G."/>
            <person name="Van Belleghem S.M."/>
            <person name="Kostlbacher S."/>
            <person name="Vangestel C."/>
        </authorList>
    </citation>
    <scope>NUCLEOTIDE SEQUENCE [LARGE SCALE GENOMIC DNA]</scope>
    <source>
        <strain evidence="15">W744_W776</strain>
    </source>
</reference>
<feature type="domain" description="Ionotropic glutamate receptor L-glutamate and glycine-binding" evidence="14">
    <location>
        <begin position="14"/>
        <end position="78"/>
    </location>
</feature>
<feature type="transmembrane region" description="Helical" evidence="13">
    <location>
        <begin position="132"/>
        <end position="152"/>
    </location>
</feature>
<gene>
    <name evidence="15" type="ORF">JTE90_024210</name>
</gene>